<evidence type="ECO:0008006" key="3">
    <source>
        <dbReference type="Google" id="ProtNLM"/>
    </source>
</evidence>
<keyword evidence="2" id="KW-1185">Reference proteome</keyword>
<proteinExistence type="predicted"/>
<organism evidence="1 2">
    <name type="scientific">Brevibacillus choshinensis</name>
    <dbReference type="NCBI Taxonomy" id="54911"/>
    <lineage>
        <taxon>Bacteria</taxon>
        <taxon>Bacillati</taxon>
        <taxon>Bacillota</taxon>
        <taxon>Bacilli</taxon>
        <taxon>Bacillales</taxon>
        <taxon>Paenibacillaceae</taxon>
        <taxon>Brevibacillus</taxon>
    </lineage>
</organism>
<comment type="caution">
    <text evidence="1">The sequence shown here is derived from an EMBL/GenBank/DDBJ whole genome shotgun (WGS) entry which is preliminary data.</text>
</comment>
<feature type="non-terminal residue" evidence="1">
    <location>
        <position position="63"/>
    </location>
</feature>
<reference evidence="1 2" key="1">
    <citation type="submission" date="2015-09" db="EMBL/GenBank/DDBJ databases">
        <title>Genome sequencing project for genomic taxonomy and phylogenomics of Bacillus-like bacteria.</title>
        <authorList>
            <person name="Liu B."/>
            <person name="Wang J."/>
            <person name="Zhu Y."/>
            <person name="Liu G."/>
            <person name="Chen Q."/>
            <person name="Chen Z."/>
            <person name="Lan J."/>
            <person name="Che J."/>
            <person name="Ge C."/>
            <person name="Shi H."/>
            <person name="Pan Z."/>
            <person name="Liu X."/>
        </authorList>
    </citation>
    <scope>NUCLEOTIDE SEQUENCE [LARGE SCALE GENOMIC DNA]</scope>
    <source>
        <strain evidence="1 2">DSM 8552</strain>
    </source>
</reference>
<name>A0ABR5N5T5_BRECH</name>
<gene>
    <name evidence="1" type="ORF">AN963_13240</name>
</gene>
<accession>A0ABR5N5T5</accession>
<evidence type="ECO:0000313" key="1">
    <source>
        <dbReference type="EMBL" id="KQL45975.1"/>
    </source>
</evidence>
<dbReference type="Proteomes" id="UP000051063">
    <property type="component" value="Unassembled WGS sequence"/>
</dbReference>
<protein>
    <recommendedName>
        <fullName evidence="3">Transposase</fullName>
    </recommendedName>
</protein>
<dbReference type="EMBL" id="LJJB01000010">
    <property type="protein sequence ID" value="KQL45975.1"/>
    <property type="molecule type" value="Genomic_DNA"/>
</dbReference>
<evidence type="ECO:0000313" key="2">
    <source>
        <dbReference type="Proteomes" id="UP000051063"/>
    </source>
</evidence>
<sequence>MNPVVGLDVSKGESQVQAFLDKGQPYGKSFSISHTREGLDTFLHFLKNVESITSKQPPVVLES</sequence>